<dbReference type="RefSeq" id="WP_055465424.1">
    <property type="nucleotide sequence ID" value="NZ_LKHS01000004.1"/>
</dbReference>
<dbReference type="PIRSF" id="PIRSF000876">
    <property type="entry name" value="RR_chemtxs_CheB"/>
    <property type="match status" value="1"/>
</dbReference>
<name>A0A0Q2RSB8_VIBFU</name>
<keyword evidence="11" id="KW-1185">Reference proteome</keyword>
<dbReference type="HAMAP" id="MF_00099">
    <property type="entry name" value="CheB_chemtxs"/>
    <property type="match status" value="1"/>
</dbReference>
<comment type="caution">
    <text evidence="10">The sequence shown here is derived from an EMBL/GenBank/DDBJ whole genome shotgun (WGS) entry which is preliminary data.</text>
</comment>
<proteinExistence type="inferred from homology"/>
<dbReference type="GO" id="GO:0050568">
    <property type="term" value="F:protein-glutamine glutaminase activity"/>
    <property type="evidence" value="ECO:0007669"/>
    <property type="project" value="UniProtKB-UniRule"/>
</dbReference>
<gene>
    <name evidence="5" type="primary">cheB</name>
    <name evidence="10" type="ORF">AMR76_04595</name>
</gene>
<evidence type="ECO:0000256" key="4">
    <source>
        <dbReference type="ARBA" id="ARBA00048267"/>
    </source>
</evidence>
<dbReference type="Gene3D" id="3.40.50.2300">
    <property type="match status" value="1"/>
</dbReference>
<dbReference type="InParanoid" id="A0A0Q2RSB8"/>
<comment type="function">
    <text evidence="5">Involved in chemotaxis. Part of a chemotaxis signal transduction system that modulates chemotaxis in response to various stimuli. Catalyzes the demethylation of specific methylglutamate residues introduced into the chemoreceptors (methyl-accepting chemotaxis proteins or MCP) by CheR. Also mediates the irreversible deamidation of specific glutamine residues to glutamic acid.</text>
</comment>
<dbReference type="AlphaFoldDB" id="A0A0Q2RSB8"/>
<feature type="active site" evidence="5 6">
    <location>
        <position position="288"/>
    </location>
</feature>
<dbReference type="CDD" id="cd16432">
    <property type="entry name" value="CheB_Rec"/>
    <property type="match status" value="1"/>
</dbReference>
<comment type="catalytic activity">
    <reaction evidence="5">
        <text>L-glutaminyl-[protein] + H2O = L-glutamyl-[protein] + NH4(+)</text>
        <dbReference type="Rhea" id="RHEA:16441"/>
        <dbReference type="Rhea" id="RHEA-COMP:10207"/>
        <dbReference type="Rhea" id="RHEA-COMP:10208"/>
        <dbReference type="ChEBI" id="CHEBI:15377"/>
        <dbReference type="ChEBI" id="CHEBI:28938"/>
        <dbReference type="ChEBI" id="CHEBI:29973"/>
        <dbReference type="ChEBI" id="CHEBI:30011"/>
        <dbReference type="EC" id="3.5.1.44"/>
    </reaction>
</comment>
<dbReference type="Pfam" id="PF00072">
    <property type="entry name" value="Response_reg"/>
    <property type="match status" value="1"/>
</dbReference>
<keyword evidence="1 5" id="KW-0963">Cytoplasm</keyword>
<dbReference type="SUPFAM" id="SSF52738">
    <property type="entry name" value="Methylesterase CheB, C-terminal domain"/>
    <property type="match status" value="1"/>
</dbReference>
<dbReference type="CDD" id="cd17541">
    <property type="entry name" value="REC_CheB-like"/>
    <property type="match status" value="1"/>
</dbReference>
<evidence type="ECO:0000313" key="11">
    <source>
        <dbReference type="Proteomes" id="UP000051221"/>
    </source>
</evidence>
<keyword evidence="5 7" id="KW-0597">Phosphoprotein</keyword>
<dbReference type="PANTHER" id="PTHR42872:SF6">
    <property type="entry name" value="PROTEIN-GLUTAMATE METHYLESTERASE_PROTEIN-GLUTAMINE GLUTAMINASE"/>
    <property type="match status" value="1"/>
</dbReference>
<comment type="similarity">
    <text evidence="5">Belongs to the CheB family.</text>
</comment>
<reference evidence="10 11" key="1">
    <citation type="submission" date="2015-08" db="EMBL/GenBank/DDBJ databases">
        <title>Antibacterial properties of a collection of Vibrionaceae strains.</title>
        <authorList>
            <person name="Giubergia S."/>
        </authorList>
    </citation>
    <scope>NUCLEOTIDE SEQUENCE [LARGE SCALE GENOMIC DNA]</scope>
    <source>
        <strain evidence="10 11">S0821</strain>
    </source>
</reference>
<dbReference type="FunCoup" id="A0A0Q2RSB8">
    <property type="interactions" value="408"/>
</dbReference>
<dbReference type="GO" id="GO:0000156">
    <property type="term" value="F:phosphorelay response regulator activity"/>
    <property type="evidence" value="ECO:0007669"/>
    <property type="project" value="InterPro"/>
</dbReference>
<dbReference type="PANTHER" id="PTHR42872">
    <property type="entry name" value="PROTEIN-GLUTAMATE METHYLESTERASE/PROTEIN-GLUTAMINE GLUTAMINASE"/>
    <property type="match status" value="1"/>
</dbReference>
<keyword evidence="3 5" id="KW-0378">Hydrolase</keyword>
<dbReference type="SMART" id="SM00448">
    <property type="entry name" value="REC"/>
    <property type="match status" value="1"/>
</dbReference>
<evidence type="ECO:0000256" key="3">
    <source>
        <dbReference type="ARBA" id="ARBA00022801"/>
    </source>
</evidence>
<dbReference type="GO" id="GO:0005737">
    <property type="term" value="C:cytoplasm"/>
    <property type="evidence" value="ECO:0007669"/>
    <property type="project" value="UniProtKB-SubCell"/>
</dbReference>
<comment type="PTM">
    <text evidence="5">Phosphorylated by CheA. Phosphorylation of the N-terminal regulatory domain activates the methylesterase activity.</text>
</comment>
<evidence type="ECO:0000259" key="9">
    <source>
        <dbReference type="PROSITE" id="PS50122"/>
    </source>
</evidence>
<evidence type="ECO:0000256" key="1">
    <source>
        <dbReference type="ARBA" id="ARBA00022490"/>
    </source>
</evidence>
<dbReference type="NCBIfam" id="NF009206">
    <property type="entry name" value="PRK12555.1"/>
    <property type="match status" value="1"/>
</dbReference>
<feature type="active site" evidence="5 6">
    <location>
        <position position="191"/>
    </location>
</feature>
<dbReference type="Proteomes" id="UP000051221">
    <property type="component" value="Unassembled WGS sequence"/>
</dbReference>
<sequence length="348" mass="37389">MSKKIKVLVVDDSPVFRALLMQLIDSDPDLDVVAGAEDPYQARELIKRHNPDVLTLDIEMPKMNGVQFLRNLMRLRPMPVVMISTLAQHGADATLAALELGAVDYFPKPSVDNTADMVNYKTLVNEKIKMAAGANVATATKAVSAPPLPSTAGETRIQLLAIGASTGGTEAVKSVLSALPATLPPIVITQHISAMFTPSFAKRLDDHSAISVQEVTNGHTLLLAGHAYLAPGDRHMVVVKRGAQFYAELDDRGPVNRHKPSVDVMFDSVAEVAGDRAIGVILTGMGQDGARGMLRMRQQGAPTVAQDEKSSVVWGMPRVAVELGGALDVRALNAVPQWICEQIQMHKK</sequence>
<comment type="catalytic activity">
    <reaction evidence="4 5">
        <text>[protein]-L-glutamate 5-O-methyl ester + H2O = L-glutamyl-[protein] + methanol + H(+)</text>
        <dbReference type="Rhea" id="RHEA:23236"/>
        <dbReference type="Rhea" id="RHEA-COMP:10208"/>
        <dbReference type="Rhea" id="RHEA-COMP:10311"/>
        <dbReference type="ChEBI" id="CHEBI:15377"/>
        <dbReference type="ChEBI" id="CHEBI:15378"/>
        <dbReference type="ChEBI" id="CHEBI:17790"/>
        <dbReference type="ChEBI" id="CHEBI:29973"/>
        <dbReference type="ChEBI" id="CHEBI:82795"/>
        <dbReference type="EC" id="3.1.1.61"/>
    </reaction>
</comment>
<dbReference type="NCBIfam" id="NF001965">
    <property type="entry name" value="PRK00742.1"/>
    <property type="match status" value="1"/>
</dbReference>
<dbReference type="GO" id="GO:0008984">
    <property type="term" value="F:protein-glutamate methylesterase activity"/>
    <property type="evidence" value="ECO:0007669"/>
    <property type="project" value="UniProtKB-UniRule"/>
</dbReference>
<dbReference type="InterPro" id="IPR008248">
    <property type="entry name" value="CheB-like"/>
</dbReference>
<feature type="domain" description="CheB-type methylesterase" evidence="9">
    <location>
        <begin position="147"/>
        <end position="346"/>
    </location>
</feature>
<protein>
    <recommendedName>
        <fullName evidence="5">Protein-glutamate methylesterase/protein-glutamine glutaminase</fullName>
        <ecNumber evidence="5">3.1.1.61</ecNumber>
        <ecNumber evidence="5">3.5.1.44</ecNumber>
    </recommendedName>
</protein>
<keyword evidence="2 5" id="KW-0145">Chemotaxis</keyword>
<organism evidence="10 11">
    <name type="scientific">Vibrio furnissii</name>
    <dbReference type="NCBI Taxonomy" id="29494"/>
    <lineage>
        <taxon>Bacteria</taxon>
        <taxon>Pseudomonadati</taxon>
        <taxon>Pseudomonadota</taxon>
        <taxon>Gammaproteobacteria</taxon>
        <taxon>Vibrionales</taxon>
        <taxon>Vibrionaceae</taxon>
        <taxon>Vibrio</taxon>
    </lineage>
</organism>
<comment type="domain">
    <text evidence="5">Contains a C-terminal catalytic domain, and an N-terminal region which modulates catalytic activity.</text>
</comment>
<dbReference type="InterPro" id="IPR011006">
    <property type="entry name" value="CheY-like_superfamily"/>
</dbReference>
<feature type="active site" evidence="5 6">
    <location>
        <position position="165"/>
    </location>
</feature>
<feature type="domain" description="Response regulatory" evidence="8">
    <location>
        <begin position="6"/>
        <end position="123"/>
    </location>
</feature>
<dbReference type="Gene3D" id="3.40.50.180">
    <property type="entry name" value="Methylesterase CheB, C-terminal domain"/>
    <property type="match status" value="1"/>
</dbReference>
<dbReference type="Pfam" id="PF01339">
    <property type="entry name" value="CheB_methylest"/>
    <property type="match status" value="1"/>
</dbReference>
<accession>A0A0Q2RSB8</accession>
<comment type="subcellular location">
    <subcellularLocation>
        <location evidence="5">Cytoplasm</location>
    </subcellularLocation>
</comment>
<evidence type="ECO:0000256" key="7">
    <source>
        <dbReference type="PROSITE-ProRule" id="PRU00169"/>
    </source>
</evidence>
<evidence type="ECO:0000256" key="5">
    <source>
        <dbReference type="HAMAP-Rule" id="MF_00099"/>
    </source>
</evidence>
<dbReference type="EMBL" id="LKHS01000004">
    <property type="protein sequence ID" value="KQH87006.1"/>
    <property type="molecule type" value="Genomic_DNA"/>
</dbReference>
<evidence type="ECO:0000256" key="2">
    <source>
        <dbReference type="ARBA" id="ARBA00022500"/>
    </source>
</evidence>
<evidence type="ECO:0000256" key="6">
    <source>
        <dbReference type="PROSITE-ProRule" id="PRU00050"/>
    </source>
</evidence>
<dbReference type="GO" id="GO:0006935">
    <property type="term" value="P:chemotaxis"/>
    <property type="evidence" value="ECO:0007669"/>
    <property type="project" value="UniProtKB-UniRule"/>
</dbReference>
<dbReference type="SUPFAM" id="SSF52172">
    <property type="entry name" value="CheY-like"/>
    <property type="match status" value="1"/>
</dbReference>
<dbReference type="EC" id="3.1.1.61" evidence="5"/>
<evidence type="ECO:0000259" key="8">
    <source>
        <dbReference type="PROSITE" id="PS50110"/>
    </source>
</evidence>
<dbReference type="InterPro" id="IPR001789">
    <property type="entry name" value="Sig_transdc_resp-reg_receiver"/>
</dbReference>
<dbReference type="InterPro" id="IPR000673">
    <property type="entry name" value="Sig_transdc_resp-reg_Me-estase"/>
</dbReference>
<dbReference type="EC" id="3.5.1.44" evidence="5"/>
<evidence type="ECO:0000313" key="10">
    <source>
        <dbReference type="EMBL" id="KQH87006.1"/>
    </source>
</evidence>
<dbReference type="InterPro" id="IPR035909">
    <property type="entry name" value="CheB_C"/>
</dbReference>
<dbReference type="PROSITE" id="PS50122">
    <property type="entry name" value="CHEB"/>
    <property type="match status" value="1"/>
</dbReference>
<feature type="modified residue" description="4-aspartylphosphate" evidence="5 7">
    <location>
        <position position="57"/>
    </location>
</feature>
<dbReference type="PROSITE" id="PS50110">
    <property type="entry name" value="RESPONSE_REGULATORY"/>
    <property type="match status" value="1"/>
</dbReference>